<evidence type="ECO:0000313" key="3">
    <source>
        <dbReference type="Proteomes" id="UP000295375"/>
    </source>
</evidence>
<reference evidence="2 3" key="1">
    <citation type="submission" date="2019-03" db="EMBL/GenBank/DDBJ databases">
        <title>Genomic Encyclopedia of Type Strains, Phase IV (KMG-IV): sequencing the most valuable type-strain genomes for metagenomic binning, comparative biology and taxonomic classification.</title>
        <authorList>
            <person name="Goeker M."/>
        </authorList>
    </citation>
    <scope>NUCLEOTIDE SEQUENCE [LARGE SCALE GENOMIC DNA]</scope>
    <source>
        <strain evidence="2 3">DSM 103792</strain>
    </source>
</reference>
<feature type="compositionally biased region" description="Acidic residues" evidence="1">
    <location>
        <begin position="273"/>
        <end position="284"/>
    </location>
</feature>
<accession>A0A4R6UR84</accession>
<feature type="compositionally biased region" description="Acidic residues" evidence="1">
    <location>
        <begin position="22"/>
        <end position="41"/>
    </location>
</feature>
<dbReference type="RefSeq" id="WP_133588440.1">
    <property type="nucleotide sequence ID" value="NZ_CP037953.1"/>
</dbReference>
<feature type="compositionally biased region" description="Acidic residues" evidence="1">
    <location>
        <begin position="290"/>
        <end position="305"/>
    </location>
</feature>
<organism evidence="2 3">
    <name type="scientific">Permianibacter aggregans</name>
    <dbReference type="NCBI Taxonomy" id="1510150"/>
    <lineage>
        <taxon>Bacteria</taxon>
        <taxon>Pseudomonadati</taxon>
        <taxon>Pseudomonadota</taxon>
        <taxon>Gammaproteobacteria</taxon>
        <taxon>Pseudomonadales</taxon>
        <taxon>Pseudomonadaceae</taxon>
        <taxon>Permianibacter</taxon>
    </lineage>
</organism>
<feature type="compositionally biased region" description="Acidic residues" evidence="1">
    <location>
        <begin position="212"/>
        <end position="238"/>
    </location>
</feature>
<dbReference type="EMBL" id="SNYM01000003">
    <property type="protein sequence ID" value="TDQ49808.1"/>
    <property type="molecule type" value="Genomic_DNA"/>
</dbReference>
<feature type="region of interest" description="Disordered" evidence="1">
    <location>
        <begin position="130"/>
        <end position="327"/>
    </location>
</feature>
<feature type="region of interest" description="Disordered" evidence="1">
    <location>
        <begin position="1"/>
        <end position="91"/>
    </location>
</feature>
<feature type="compositionally biased region" description="Polar residues" evidence="1">
    <location>
        <begin position="47"/>
        <end position="64"/>
    </location>
</feature>
<dbReference type="OrthoDB" id="5294582at2"/>
<dbReference type="Pfam" id="PF11906">
    <property type="entry name" value="DUF3426"/>
    <property type="match status" value="1"/>
</dbReference>
<keyword evidence="3" id="KW-1185">Reference proteome</keyword>
<feature type="compositionally biased region" description="Acidic residues" evidence="1">
    <location>
        <begin position="72"/>
        <end position="81"/>
    </location>
</feature>
<sequence length="563" mass="62629">MPKVAKPAASAPVPAPAPIPEPEPEIDDEPLWINDDPEVDLAESARETAQGSHSWLSSFTTKEQPQPADADYQPEVDEIDLSLDAPGQHDIEFTPSRHAEALVSETTDEPFLDESELAFEAKFDDEALVSEAPAEALDLTPAETEQGPAFVHRDAPSAAVPEIESIDLDAELPDLRADELDELESLEQNETPEQHMALEPESFDLDIHDPETDSTEAEPSVDEEDTLDEPETPPENDWDLLRPSRDRHEPVFDDDNGLESESEPSRAFAVEESQPDAADEDYLEANEPIDATESDAEESTSDEAVAEPPEAEIPTAETPPPPVEIVDFGETDANWVDPSSRVETVDITNPLPKSRPKAKQIADALRKPTASEPLALDDSWTLEPMGHDSFDHALSQHQQRRFPWKAVLWTLAALLLGTVLAAQYLWSQRVEMRDDPTFGPLIESACEIVGCELPPKRDINKIVIKQKSVIKERDDARKLKIDLLIVNQAGFDQPYPDLMLRFTNIEGKVVAEDRFAPNEYLREMPEEPMMPMDIPVHVSFIVRSPSDAVTGYEFRFLEPKPAK</sequence>
<proteinExistence type="predicted"/>
<gene>
    <name evidence="2" type="ORF">EV696_103178</name>
</gene>
<protein>
    <submittedName>
        <fullName evidence="2">Uncharacterized protein DUF3426</fullName>
    </submittedName>
</protein>
<evidence type="ECO:0000256" key="1">
    <source>
        <dbReference type="SAM" id="MobiDB-lite"/>
    </source>
</evidence>
<feature type="compositionally biased region" description="Basic and acidic residues" evidence="1">
    <location>
        <begin position="239"/>
        <end position="251"/>
    </location>
</feature>
<feature type="compositionally biased region" description="Low complexity" evidence="1">
    <location>
        <begin position="1"/>
        <end position="12"/>
    </location>
</feature>
<feature type="compositionally biased region" description="Low complexity" evidence="1">
    <location>
        <begin position="306"/>
        <end position="316"/>
    </location>
</feature>
<dbReference type="Proteomes" id="UP000295375">
    <property type="component" value="Unassembled WGS sequence"/>
</dbReference>
<dbReference type="InterPro" id="IPR021834">
    <property type="entry name" value="DUF3426"/>
</dbReference>
<feature type="compositionally biased region" description="Acidic residues" evidence="1">
    <location>
        <begin position="252"/>
        <end position="262"/>
    </location>
</feature>
<name>A0A4R6UR84_9GAMM</name>
<comment type="caution">
    <text evidence="2">The sequence shown here is derived from an EMBL/GenBank/DDBJ whole genome shotgun (WGS) entry which is preliminary data.</text>
</comment>
<dbReference type="AlphaFoldDB" id="A0A4R6UR84"/>
<evidence type="ECO:0000313" key="2">
    <source>
        <dbReference type="EMBL" id="TDQ49808.1"/>
    </source>
</evidence>